<sequence>MPESLAAFQRKLITNEEDSDIMIAYRRILADTYRIWDDIPANSMVNSIMEFLTGCALEGNDSIKSMKVHRTATTWPDFLRAKTGISPTYAFMVFPQYLAGETQNYISNRAFVTGRSQVQTLQDVADRVVDAHNRICQTLEGSELMTWKVFVGGYL</sequence>
<evidence type="ECO:0000313" key="2">
    <source>
        <dbReference type="Proteomes" id="UP001383192"/>
    </source>
</evidence>
<keyword evidence="2" id="KW-1185">Reference proteome</keyword>
<reference evidence="1 2" key="1">
    <citation type="submission" date="2024-01" db="EMBL/GenBank/DDBJ databases">
        <title>A draft genome for a cacao thread blight-causing isolate of Paramarasmius palmivorus.</title>
        <authorList>
            <person name="Baruah I.K."/>
            <person name="Bukari Y."/>
            <person name="Amoako-Attah I."/>
            <person name="Meinhardt L.W."/>
            <person name="Bailey B.A."/>
            <person name="Cohen S.P."/>
        </authorList>
    </citation>
    <scope>NUCLEOTIDE SEQUENCE [LARGE SCALE GENOMIC DNA]</scope>
    <source>
        <strain evidence="1 2">GH-12</strain>
    </source>
</reference>
<proteinExistence type="predicted"/>
<evidence type="ECO:0000313" key="1">
    <source>
        <dbReference type="EMBL" id="KAK7044194.1"/>
    </source>
</evidence>
<protein>
    <submittedName>
        <fullName evidence="1">Uncharacterized protein</fullName>
    </submittedName>
</protein>
<dbReference type="InterPro" id="IPR008949">
    <property type="entry name" value="Isoprenoid_synthase_dom_sf"/>
</dbReference>
<name>A0AAW0CZH1_9AGAR</name>
<dbReference type="AlphaFoldDB" id="A0AAW0CZH1"/>
<dbReference type="Proteomes" id="UP001383192">
    <property type="component" value="Unassembled WGS sequence"/>
</dbReference>
<comment type="caution">
    <text evidence="1">The sequence shown here is derived from an EMBL/GenBank/DDBJ whole genome shotgun (WGS) entry which is preliminary data.</text>
</comment>
<dbReference type="EMBL" id="JAYKXP010000026">
    <property type="protein sequence ID" value="KAK7044194.1"/>
    <property type="molecule type" value="Genomic_DNA"/>
</dbReference>
<organism evidence="1 2">
    <name type="scientific">Paramarasmius palmivorus</name>
    <dbReference type="NCBI Taxonomy" id="297713"/>
    <lineage>
        <taxon>Eukaryota</taxon>
        <taxon>Fungi</taxon>
        <taxon>Dikarya</taxon>
        <taxon>Basidiomycota</taxon>
        <taxon>Agaricomycotina</taxon>
        <taxon>Agaricomycetes</taxon>
        <taxon>Agaricomycetidae</taxon>
        <taxon>Agaricales</taxon>
        <taxon>Marasmiineae</taxon>
        <taxon>Marasmiaceae</taxon>
        <taxon>Paramarasmius</taxon>
    </lineage>
</organism>
<gene>
    <name evidence="1" type="ORF">VNI00_007914</name>
</gene>
<dbReference type="Gene3D" id="1.10.600.10">
    <property type="entry name" value="Farnesyl Diphosphate Synthase"/>
    <property type="match status" value="2"/>
</dbReference>
<accession>A0AAW0CZH1</accession>